<dbReference type="GeneID" id="63784445"/>
<dbReference type="InterPro" id="IPR002347">
    <property type="entry name" value="SDR_fam"/>
</dbReference>
<dbReference type="OrthoDB" id="1669814at2759"/>
<dbReference type="GO" id="GO:0048038">
    <property type="term" value="F:quinone binding"/>
    <property type="evidence" value="ECO:0007669"/>
    <property type="project" value="TreeGrafter"/>
</dbReference>
<dbReference type="RefSeq" id="XP_040724594.1">
    <property type="nucleotide sequence ID" value="XM_040867846.1"/>
</dbReference>
<evidence type="ECO:0000256" key="1">
    <source>
        <dbReference type="ARBA" id="ARBA00006484"/>
    </source>
</evidence>
<dbReference type="OMA" id="TCMITGG"/>
<dbReference type="GO" id="GO:0006633">
    <property type="term" value="P:fatty acid biosynthetic process"/>
    <property type="evidence" value="ECO:0007669"/>
    <property type="project" value="TreeGrafter"/>
</dbReference>
<evidence type="ECO:0000256" key="4">
    <source>
        <dbReference type="RuleBase" id="RU000363"/>
    </source>
</evidence>
<keyword evidence="2" id="KW-0521">NADP</keyword>
<comment type="similarity">
    <text evidence="1 4">Belongs to the short-chain dehydrogenases/reductases (SDR) family.</text>
</comment>
<comment type="caution">
    <text evidence="6">The sequence shown here is derived from an EMBL/GenBank/DDBJ whole genome shotgun (WGS) entry which is preliminary data.</text>
</comment>
<dbReference type="Proteomes" id="UP000193685">
    <property type="component" value="Unassembled WGS sequence"/>
</dbReference>
<keyword evidence="3" id="KW-0560">Oxidoreductase</keyword>
<dbReference type="STRING" id="56484.A0A1Y2FAK8"/>
<organism evidence="6 7">
    <name type="scientific">Protomyces lactucae-debilis</name>
    <dbReference type="NCBI Taxonomy" id="2754530"/>
    <lineage>
        <taxon>Eukaryota</taxon>
        <taxon>Fungi</taxon>
        <taxon>Dikarya</taxon>
        <taxon>Ascomycota</taxon>
        <taxon>Taphrinomycotina</taxon>
        <taxon>Taphrinomycetes</taxon>
        <taxon>Taphrinales</taxon>
        <taxon>Protomycetaceae</taxon>
        <taxon>Protomyces</taxon>
    </lineage>
</organism>
<dbReference type="AlphaFoldDB" id="A0A1Y2FAK8"/>
<keyword evidence="7" id="KW-1185">Reference proteome</keyword>
<proteinExistence type="inferred from homology"/>
<dbReference type="PRINTS" id="PR00081">
    <property type="entry name" value="GDHRDH"/>
</dbReference>
<sequence length="243" mass="25116">MSNIRLAGKVALITGGSRGIGLAIAKTFAQHGSSCTLIGRKEGSLREAIKQLASSEAQKHDILAFDVGHGHAWDSVDKSGNQVDLLVNAAGITHYSLLPRTPQHVMDEIVQVNLLGTIYGCKAISRKMLSNKQGGCIINISSALAHRGGAGSSVYAATKAGLLGFSRALAEELGPRGIRCNAIAPGYIETDILADSLKSQAAGKSSIGRIGTAAEVADAALFLATNQFANGMTLTLDGGLSYA</sequence>
<dbReference type="GO" id="GO:0016616">
    <property type="term" value="F:oxidoreductase activity, acting on the CH-OH group of donors, NAD or NADP as acceptor"/>
    <property type="evidence" value="ECO:0007669"/>
    <property type="project" value="TreeGrafter"/>
</dbReference>
<accession>A0A1Y2FAK8</accession>
<dbReference type="InterPro" id="IPR057326">
    <property type="entry name" value="KR_dom"/>
</dbReference>
<dbReference type="InterPro" id="IPR036291">
    <property type="entry name" value="NAD(P)-bd_dom_sf"/>
</dbReference>
<dbReference type="FunFam" id="3.40.50.720:FF:000084">
    <property type="entry name" value="Short-chain dehydrogenase reductase"/>
    <property type="match status" value="1"/>
</dbReference>
<dbReference type="PRINTS" id="PR00080">
    <property type="entry name" value="SDRFAMILY"/>
</dbReference>
<feature type="domain" description="Ketoreductase" evidence="5">
    <location>
        <begin position="9"/>
        <end position="186"/>
    </location>
</feature>
<dbReference type="InterPro" id="IPR020904">
    <property type="entry name" value="Sc_DH/Rdtase_CS"/>
</dbReference>
<dbReference type="Pfam" id="PF00106">
    <property type="entry name" value="adh_short"/>
    <property type="match status" value="1"/>
</dbReference>
<dbReference type="PROSITE" id="PS00061">
    <property type="entry name" value="ADH_SHORT"/>
    <property type="match status" value="1"/>
</dbReference>
<name>A0A1Y2FAK8_PROLT</name>
<evidence type="ECO:0000259" key="5">
    <source>
        <dbReference type="SMART" id="SM00822"/>
    </source>
</evidence>
<dbReference type="EMBL" id="MCFI01000012">
    <property type="protein sequence ID" value="ORY80949.1"/>
    <property type="molecule type" value="Genomic_DNA"/>
</dbReference>
<dbReference type="Gene3D" id="3.40.50.720">
    <property type="entry name" value="NAD(P)-binding Rossmann-like Domain"/>
    <property type="match status" value="1"/>
</dbReference>
<dbReference type="SMART" id="SM00822">
    <property type="entry name" value="PKS_KR"/>
    <property type="match status" value="1"/>
</dbReference>
<dbReference type="PANTHER" id="PTHR42760">
    <property type="entry name" value="SHORT-CHAIN DEHYDROGENASES/REDUCTASES FAMILY MEMBER"/>
    <property type="match status" value="1"/>
</dbReference>
<evidence type="ECO:0000313" key="7">
    <source>
        <dbReference type="Proteomes" id="UP000193685"/>
    </source>
</evidence>
<dbReference type="SUPFAM" id="SSF51735">
    <property type="entry name" value="NAD(P)-binding Rossmann-fold domains"/>
    <property type="match status" value="1"/>
</dbReference>
<evidence type="ECO:0000256" key="2">
    <source>
        <dbReference type="ARBA" id="ARBA00022857"/>
    </source>
</evidence>
<protein>
    <recommendedName>
        <fullName evidence="5">Ketoreductase domain-containing protein</fullName>
    </recommendedName>
</protein>
<dbReference type="PANTHER" id="PTHR42760:SF133">
    <property type="entry name" value="3-OXOACYL-[ACYL-CARRIER-PROTEIN] REDUCTASE"/>
    <property type="match status" value="1"/>
</dbReference>
<evidence type="ECO:0000256" key="3">
    <source>
        <dbReference type="ARBA" id="ARBA00023002"/>
    </source>
</evidence>
<gene>
    <name evidence="6" type="ORF">BCR37DRAFT_348451</name>
</gene>
<evidence type="ECO:0000313" key="6">
    <source>
        <dbReference type="EMBL" id="ORY80949.1"/>
    </source>
</evidence>
<reference evidence="6 7" key="1">
    <citation type="submission" date="2016-07" db="EMBL/GenBank/DDBJ databases">
        <title>Pervasive Adenine N6-methylation of Active Genes in Fungi.</title>
        <authorList>
            <consortium name="DOE Joint Genome Institute"/>
            <person name="Mondo S.J."/>
            <person name="Dannebaum R.O."/>
            <person name="Kuo R.C."/>
            <person name="Labutti K."/>
            <person name="Haridas S."/>
            <person name="Kuo A."/>
            <person name="Salamov A."/>
            <person name="Ahrendt S.R."/>
            <person name="Lipzen A."/>
            <person name="Sullivan W."/>
            <person name="Andreopoulos W.B."/>
            <person name="Clum A."/>
            <person name="Lindquist E."/>
            <person name="Daum C."/>
            <person name="Ramamoorthy G.K."/>
            <person name="Gryganskyi A."/>
            <person name="Culley D."/>
            <person name="Magnuson J.K."/>
            <person name="James T.Y."/>
            <person name="O'Malley M.A."/>
            <person name="Stajich J.E."/>
            <person name="Spatafora J.W."/>
            <person name="Visel A."/>
            <person name="Grigoriev I.V."/>
        </authorList>
    </citation>
    <scope>NUCLEOTIDE SEQUENCE [LARGE SCALE GENOMIC DNA]</scope>
    <source>
        <strain evidence="6 7">12-1054</strain>
    </source>
</reference>